<feature type="chain" id="PRO_5047374336" description="DUF1080 domain-containing protein" evidence="1">
    <location>
        <begin position="19"/>
        <end position="362"/>
    </location>
</feature>
<feature type="signal peptide" evidence="1">
    <location>
        <begin position="1"/>
        <end position="18"/>
    </location>
</feature>
<evidence type="ECO:0000313" key="2">
    <source>
        <dbReference type="EMBL" id="MDO1560179.1"/>
    </source>
</evidence>
<accession>A0ABT8SQ79</accession>
<dbReference type="Proteomes" id="UP001169063">
    <property type="component" value="Unassembled WGS sequence"/>
</dbReference>
<comment type="caution">
    <text evidence="2">The sequence shown here is derived from an EMBL/GenBank/DDBJ whole genome shotgun (WGS) entry which is preliminary data.</text>
</comment>
<organism evidence="2 3">
    <name type="scientific">Peiella sedimenti</name>
    <dbReference type="NCBI Taxonomy" id="3061083"/>
    <lineage>
        <taxon>Bacteria</taxon>
        <taxon>Pseudomonadati</taxon>
        <taxon>Pseudomonadota</taxon>
        <taxon>Alphaproteobacteria</taxon>
        <taxon>Caulobacterales</taxon>
        <taxon>Caulobacteraceae</taxon>
        <taxon>Peiella</taxon>
    </lineage>
</organism>
<proteinExistence type="predicted"/>
<name>A0ABT8SQ79_9CAUL</name>
<keyword evidence="3" id="KW-1185">Reference proteome</keyword>
<evidence type="ECO:0008006" key="4">
    <source>
        <dbReference type="Google" id="ProtNLM"/>
    </source>
</evidence>
<gene>
    <name evidence="2" type="ORF">Q0812_12150</name>
</gene>
<dbReference type="RefSeq" id="WP_302110606.1">
    <property type="nucleotide sequence ID" value="NZ_JAUKTR010000005.1"/>
</dbReference>
<evidence type="ECO:0000256" key="1">
    <source>
        <dbReference type="SAM" id="SignalP"/>
    </source>
</evidence>
<dbReference type="Gene3D" id="2.60.120.560">
    <property type="entry name" value="Exo-inulinase, domain 1"/>
    <property type="match status" value="1"/>
</dbReference>
<dbReference type="EMBL" id="JAUKTR010000005">
    <property type="protein sequence ID" value="MDO1560179.1"/>
    <property type="molecule type" value="Genomic_DNA"/>
</dbReference>
<sequence>MRLAILILGLLGAFPVLAQPVAAPFDSPRWDMSAARVERGVHLGRPALRLQAGMIVLPDADFRTGVIEFDIALPRSRGFSGVVFRGQDAANYENVYFRPHQSGNPDASQYQPVINGSTAWQILYGEAWSRPWTYRFDAWMPVRVEVYEDSALVSIDGQPPLHIGDLLREPQAGFIGLSTSFAEAWVSDFRYEARPMADPRPREAAPADPDGTVRVWQVSQGMAEAEALALAATDDLSAVRFTPVEVEARGIANLARASASPDGSRSALARLTLYADRPAQAPFRFGFSDKASVFLNGRLIYRGDDTYGSRDYRFLGTVGLYDTLLLDLRPGANELVLVVSDEFGGGWAVAGVLEPTPGVRLR</sequence>
<protein>
    <recommendedName>
        <fullName evidence="4">DUF1080 domain-containing protein</fullName>
    </recommendedName>
</protein>
<evidence type="ECO:0000313" key="3">
    <source>
        <dbReference type="Proteomes" id="UP001169063"/>
    </source>
</evidence>
<keyword evidence="1" id="KW-0732">Signal</keyword>
<reference evidence="2" key="1">
    <citation type="submission" date="2023-07" db="EMBL/GenBank/DDBJ databases">
        <title>Brevundimonas soil sp. nov., isolated from the soil of chemical plant.</title>
        <authorList>
            <person name="Wu N."/>
        </authorList>
    </citation>
    <scope>NUCLEOTIDE SEQUENCE</scope>
    <source>
        <strain evidence="2">XZ-24</strain>
    </source>
</reference>